<sequence>MNGLNILISDMFYMLAAEHPPRENTPALSDDTGSSSSRESSPPATPVSGLSRAPSISFDDDSKHTPTGDRTDIKIVEPDADSSPPEDITRPLKRRRLADIRADELRAERALLPDIWNDATRADDGTSFGLNRIPISDCTSVGDVKPDSDAVHPSLEHVFRPLKRKRLVDMSTDDACAKRAQTSDISSGAANIKDSASFDLGHIPIHDCTKIRVAEPDGVHPVSPLINSHAPPEAITRPPKRKRCADTTTDEVRVKRRRLSHSPGDTSKLKDEALFGPHLRCMVTGCVSAEVEACYILSPDMSQRLGDCATLHVPTDSNTVYCSMPINIIFLRRDLRILWETNRLLMIPHPDHIDHPDTRPAFKYYVIAEDEYASGSCISEDYTVTPLVATACSSYRSLGWHDLSANLHLMTIRVGREFMKRPTHYEYHLFQDALSHIPTITPVYPDVVEPVFSHIKGDSPVEGIPRLPKRKRSPDTETDEVPAKRMRTSGSARNTSKIEDSVPFGPHPRCMITGCVSAEVEACYILPPDMPQLLVNRKMDYITFNMHTNYNVLRCPAPGNFIFLRRDLRELWETNRLLMIPHPDHLQELEHCSAYKYCIIAEEEHPPDSCTTMNNIIAPSVMTAPCSYRSLGWHELHANLRLMTFRAGQKLSKRPLHYQHVLRDLLPHNQVNHAYTIIRWHGTWTAPLTRAIVPDRRLWATGELSACPKNYYRPPRTQYCSPLLDDDTDRFRRQFRPILSGIRRRRYGDTSGNSQDHIRDIQREVNIRQWCLECDHARDEWAMGPPAEPEDAEMLTYRQEQAGNVQPVTRSQVLTPSPISYLVTGFTRPSGLNHPAWSVGKRPSLDNLVDPPPRLELMHSRPNPCASDIRMAICLSSTSRKRQSLCGIQELQACEIVDADGSCK</sequence>
<gene>
    <name evidence="2" type="ORF">IEO21_09608</name>
</gene>
<evidence type="ECO:0000313" key="3">
    <source>
        <dbReference type="Proteomes" id="UP000639403"/>
    </source>
</evidence>
<protein>
    <submittedName>
        <fullName evidence="2">Uncharacterized protein</fullName>
    </submittedName>
</protein>
<organism evidence="2 3">
    <name type="scientific">Rhodonia placenta</name>
    <dbReference type="NCBI Taxonomy" id="104341"/>
    <lineage>
        <taxon>Eukaryota</taxon>
        <taxon>Fungi</taxon>
        <taxon>Dikarya</taxon>
        <taxon>Basidiomycota</taxon>
        <taxon>Agaricomycotina</taxon>
        <taxon>Agaricomycetes</taxon>
        <taxon>Polyporales</taxon>
        <taxon>Adustoporiaceae</taxon>
        <taxon>Rhodonia</taxon>
    </lineage>
</organism>
<evidence type="ECO:0000313" key="2">
    <source>
        <dbReference type="EMBL" id="KAF9803638.1"/>
    </source>
</evidence>
<name>A0A8H7NU11_9APHY</name>
<feature type="region of interest" description="Disordered" evidence="1">
    <location>
        <begin position="459"/>
        <end position="500"/>
    </location>
</feature>
<feature type="region of interest" description="Disordered" evidence="1">
    <location>
        <begin position="222"/>
        <end position="251"/>
    </location>
</feature>
<dbReference type="Proteomes" id="UP000639403">
    <property type="component" value="Unassembled WGS sequence"/>
</dbReference>
<comment type="caution">
    <text evidence="2">The sequence shown here is derived from an EMBL/GenBank/DDBJ whole genome shotgun (WGS) entry which is preliminary data.</text>
</comment>
<reference evidence="2" key="1">
    <citation type="submission" date="2020-11" db="EMBL/GenBank/DDBJ databases">
        <authorList>
            <person name="Koelle M."/>
            <person name="Horta M.A.C."/>
            <person name="Nowrousian M."/>
            <person name="Ohm R.A."/>
            <person name="Benz P."/>
            <person name="Pilgard A."/>
        </authorList>
    </citation>
    <scope>NUCLEOTIDE SEQUENCE</scope>
    <source>
        <strain evidence="2">FPRL280</strain>
    </source>
</reference>
<proteinExistence type="predicted"/>
<feature type="region of interest" description="Disordered" evidence="1">
    <location>
        <begin position="21"/>
        <end position="91"/>
    </location>
</feature>
<dbReference type="AlphaFoldDB" id="A0A8H7NU11"/>
<feature type="compositionally biased region" description="Basic and acidic residues" evidence="1">
    <location>
        <begin position="60"/>
        <end position="77"/>
    </location>
</feature>
<dbReference type="EMBL" id="JADOXO010000489">
    <property type="protein sequence ID" value="KAF9803638.1"/>
    <property type="molecule type" value="Genomic_DNA"/>
</dbReference>
<accession>A0A8H7NU11</accession>
<evidence type="ECO:0000256" key="1">
    <source>
        <dbReference type="SAM" id="MobiDB-lite"/>
    </source>
</evidence>
<reference evidence="2" key="2">
    <citation type="journal article" name="Front. Microbiol.">
        <title>Degradative Capacity of Two Strains of Rhodonia placenta: From Phenotype to Genotype.</title>
        <authorList>
            <person name="Kolle M."/>
            <person name="Horta M.A.C."/>
            <person name="Nowrousian M."/>
            <person name="Ohm R.A."/>
            <person name="Benz J.P."/>
            <person name="Pilgard A."/>
        </authorList>
    </citation>
    <scope>NUCLEOTIDE SEQUENCE</scope>
    <source>
        <strain evidence="2">FPRL280</strain>
    </source>
</reference>